<reference evidence="2" key="3">
    <citation type="submission" date="2022-12" db="EMBL/GenBank/DDBJ databases">
        <authorList>
            <person name="Sun Q."/>
            <person name="Zhou Y."/>
        </authorList>
    </citation>
    <scope>NUCLEOTIDE SEQUENCE</scope>
    <source>
        <strain evidence="2">CGMCC 1.15034</strain>
    </source>
</reference>
<organism evidence="2 5">
    <name type="scientific">Bradyrhizobium guangdongense</name>
    <dbReference type="NCBI Taxonomy" id="1325090"/>
    <lineage>
        <taxon>Bacteria</taxon>
        <taxon>Pseudomonadati</taxon>
        <taxon>Pseudomonadota</taxon>
        <taxon>Alphaproteobacteria</taxon>
        <taxon>Hyphomicrobiales</taxon>
        <taxon>Nitrobacteraceae</taxon>
        <taxon>Bradyrhizobium</taxon>
    </lineage>
</organism>
<dbReference type="Proteomes" id="UP000625079">
    <property type="component" value="Unassembled WGS sequence"/>
</dbReference>
<dbReference type="RefSeq" id="WP_128964221.1">
    <property type="nucleotide sequence ID" value="NZ_BMHC01000001.1"/>
</dbReference>
<dbReference type="EMBL" id="CP030057">
    <property type="protein sequence ID" value="QOZ58598.1"/>
    <property type="molecule type" value="Genomic_DNA"/>
</dbReference>
<feature type="transmembrane region" description="Helical" evidence="1">
    <location>
        <begin position="233"/>
        <end position="255"/>
    </location>
</feature>
<evidence type="ECO:0000313" key="3">
    <source>
        <dbReference type="EMBL" id="QOZ58598.1"/>
    </source>
</evidence>
<feature type="transmembrane region" description="Helical" evidence="1">
    <location>
        <begin position="198"/>
        <end position="227"/>
    </location>
</feature>
<dbReference type="EMBL" id="BMHC01000001">
    <property type="protein sequence ID" value="GGI20117.1"/>
    <property type="molecule type" value="Genomic_DNA"/>
</dbReference>
<dbReference type="OrthoDB" id="1082056at2"/>
<feature type="transmembrane region" description="Helical" evidence="1">
    <location>
        <begin position="385"/>
        <end position="403"/>
    </location>
</feature>
<feature type="transmembrane region" description="Helical" evidence="1">
    <location>
        <begin position="267"/>
        <end position="290"/>
    </location>
</feature>
<evidence type="ECO:0000313" key="4">
    <source>
        <dbReference type="Proteomes" id="UP000593880"/>
    </source>
</evidence>
<feature type="transmembrane region" description="Helical" evidence="1">
    <location>
        <begin position="409"/>
        <end position="427"/>
    </location>
</feature>
<dbReference type="Proteomes" id="UP000593880">
    <property type="component" value="Chromosome"/>
</dbReference>
<protein>
    <recommendedName>
        <fullName evidence="6">GtrA family protein</fullName>
    </recommendedName>
</protein>
<proteinExistence type="predicted"/>
<reference evidence="3 4" key="2">
    <citation type="submission" date="2018-06" db="EMBL/GenBank/DDBJ databases">
        <title>Comparative genomics of rhizobia nodulating Arachis hypogaea in China.</title>
        <authorList>
            <person name="Li Y."/>
        </authorList>
    </citation>
    <scope>NUCLEOTIDE SEQUENCE [LARGE SCALE GENOMIC DNA]</scope>
    <source>
        <strain evidence="3 4">CCBAU 51658</strain>
    </source>
</reference>
<keyword evidence="1" id="KW-0472">Membrane</keyword>
<dbReference type="AlphaFoldDB" id="A0A410V1G9"/>
<gene>
    <name evidence="2" type="ORF">GCM10010987_07750</name>
    <name evidence="3" type="ORF">XH86_07500</name>
</gene>
<feature type="transmembrane region" description="Helical" evidence="1">
    <location>
        <begin position="439"/>
        <end position="459"/>
    </location>
</feature>
<feature type="transmembrane region" description="Helical" evidence="1">
    <location>
        <begin position="20"/>
        <end position="38"/>
    </location>
</feature>
<keyword evidence="1" id="KW-0812">Transmembrane</keyword>
<name>A0A410V1G9_9BRAD</name>
<keyword evidence="1" id="KW-1133">Transmembrane helix</keyword>
<feature type="transmembrane region" description="Helical" evidence="1">
    <location>
        <begin position="143"/>
        <end position="163"/>
    </location>
</feature>
<evidence type="ECO:0008006" key="6">
    <source>
        <dbReference type="Google" id="ProtNLM"/>
    </source>
</evidence>
<accession>A0A410V1G9</accession>
<evidence type="ECO:0000256" key="1">
    <source>
        <dbReference type="SAM" id="Phobius"/>
    </source>
</evidence>
<sequence>MSPRVQPTGQGSTTEPKPAIVLAVAWAIIVAALGWPAIKAGVFDALSTDDAMRLVEVRDLLAGQGWFDLTQYRLDPPGIAMHWSRIVDAPLAVLILLFRPLLGQHHAEALTLVLWPSLLMAAALWLAATIASQASAPADRSRARLAAILVTALSIPALIHFRAGAIDHHNLQMVLLLGLVLCVSDSEHHTAKAALAGFLAALSLSIGLEMLPAIAMASMAVVGLLVWKGTDVLRPACAFGAGLTVSSLLLALLLLPMSSLFNPVCDAFGGPILLLCAGGGIALLAIAGASWLRQGLWTRLTASALAGALLLGAFFKSYPGCVASPYAQVDPLLVSFWLGRVAETMPVSEIAQLQPQKLLGYYAFPLLTLGLCVAAVIGCTPQSRFRWIVSTATLAALFGVSLWELRGAAAANIVAAPLCVAAIVRLRTEVVAGWRLVRVALLVSPASLGGIGLAVWPALAAGRVAPGIAMPDLAASCQTISSAAPLADLPPGRMMAPIDSGPAILTATRHSVFAAPYHRNNDGNLVMVHTMMDTPEAAREVLRARGVDYILTCNGSVDQEDLVRLAPEGLAAQLGRGEAPDYLERIQAVSKPGWTVWRVRK</sequence>
<evidence type="ECO:0000313" key="5">
    <source>
        <dbReference type="Proteomes" id="UP000625079"/>
    </source>
</evidence>
<feature type="transmembrane region" description="Helical" evidence="1">
    <location>
        <begin position="359"/>
        <end position="378"/>
    </location>
</feature>
<evidence type="ECO:0000313" key="2">
    <source>
        <dbReference type="EMBL" id="GGI20117.1"/>
    </source>
</evidence>
<feature type="transmembrane region" description="Helical" evidence="1">
    <location>
        <begin position="113"/>
        <end position="131"/>
    </location>
</feature>
<keyword evidence="4" id="KW-1185">Reference proteome</keyword>
<reference evidence="2" key="1">
    <citation type="journal article" date="2014" name="Int. J. Syst. Evol. Microbiol.">
        <title>Complete genome sequence of Corynebacterium casei LMG S-19264T (=DSM 44701T), isolated from a smear-ripened cheese.</title>
        <authorList>
            <consortium name="US DOE Joint Genome Institute (JGI-PGF)"/>
            <person name="Walter F."/>
            <person name="Albersmeier A."/>
            <person name="Kalinowski J."/>
            <person name="Ruckert C."/>
        </authorList>
    </citation>
    <scope>NUCLEOTIDE SEQUENCE</scope>
    <source>
        <strain evidence="2">CGMCC 1.15034</strain>
    </source>
</reference>